<dbReference type="InterPro" id="IPR036259">
    <property type="entry name" value="MFS_trans_sf"/>
</dbReference>
<reference evidence="7 8" key="1">
    <citation type="submission" date="2017-04" db="EMBL/GenBank/DDBJ databases">
        <title>The new phylogeny of genus Mycobacterium.</title>
        <authorList>
            <person name="Tortoli E."/>
            <person name="Trovato A."/>
            <person name="Cirillo D.M."/>
        </authorList>
    </citation>
    <scope>NUCLEOTIDE SEQUENCE [LARGE SCALE GENOMIC DNA]</scope>
    <source>
        <strain evidence="7 8">KCTC 19819</strain>
    </source>
</reference>
<feature type="transmembrane region" description="Helical" evidence="5">
    <location>
        <begin position="152"/>
        <end position="174"/>
    </location>
</feature>
<evidence type="ECO:0000256" key="1">
    <source>
        <dbReference type="ARBA" id="ARBA00004651"/>
    </source>
</evidence>
<evidence type="ECO:0000256" key="5">
    <source>
        <dbReference type="SAM" id="Phobius"/>
    </source>
</evidence>
<keyword evidence="8" id="KW-1185">Reference proteome</keyword>
<dbReference type="InterPro" id="IPR052952">
    <property type="entry name" value="MFS-Transporter"/>
</dbReference>
<accession>A0AA91PDK7</accession>
<dbReference type="AlphaFoldDB" id="A0AA91PDK7"/>
<dbReference type="GO" id="GO:0022857">
    <property type="term" value="F:transmembrane transporter activity"/>
    <property type="evidence" value="ECO:0007669"/>
    <property type="project" value="InterPro"/>
</dbReference>
<dbReference type="EMBL" id="NCXO01000030">
    <property type="protein sequence ID" value="OSC32958.1"/>
    <property type="molecule type" value="Genomic_DNA"/>
</dbReference>
<dbReference type="Gene3D" id="1.20.1250.20">
    <property type="entry name" value="MFS general substrate transporter like domains"/>
    <property type="match status" value="2"/>
</dbReference>
<dbReference type="GO" id="GO:0005886">
    <property type="term" value="C:plasma membrane"/>
    <property type="evidence" value="ECO:0007669"/>
    <property type="project" value="UniProtKB-SubCell"/>
</dbReference>
<comment type="caution">
    <text evidence="7">The sequence shown here is derived from an EMBL/GenBank/DDBJ whole genome shotgun (WGS) entry which is preliminary data.</text>
</comment>
<keyword evidence="2 5" id="KW-0812">Transmembrane</keyword>
<feature type="transmembrane region" description="Helical" evidence="5">
    <location>
        <begin position="38"/>
        <end position="58"/>
    </location>
</feature>
<name>A0AA91PDK7_9MYCO</name>
<feature type="transmembrane region" description="Helical" evidence="5">
    <location>
        <begin position="266"/>
        <end position="285"/>
    </location>
</feature>
<feature type="transmembrane region" description="Helical" evidence="5">
    <location>
        <begin position="6"/>
        <end position="26"/>
    </location>
</feature>
<dbReference type="PROSITE" id="PS50850">
    <property type="entry name" value="MFS"/>
    <property type="match status" value="1"/>
</dbReference>
<feature type="transmembrane region" description="Helical" evidence="5">
    <location>
        <begin position="291"/>
        <end position="316"/>
    </location>
</feature>
<protein>
    <submittedName>
        <fullName evidence="7">MFS transporter</fullName>
    </submittedName>
</protein>
<comment type="subcellular location">
    <subcellularLocation>
        <location evidence="1">Cell membrane</location>
        <topology evidence="1">Multi-pass membrane protein</topology>
    </subcellularLocation>
</comment>
<feature type="transmembrane region" description="Helical" evidence="5">
    <location>
        <begin position="231"/>
        <end position="254"/>
    </location>
</feature>
<evidence type="ECO:0000256" key="4">
    <source>
        <dbReference type="ARBA" id="ARBA00023136"/>
    </source>
</evidence>
<evidence type="ECO:0000259" key="6">
    <source>
        <dbReference type="PROSITE" id="PS50850"/>
    </source>
</evidence>
<dbReference type="PANTHER" id="PTHR23527">
    <property type="entry name" value="BLL3282 PROTEIN"/>
    <property type="match status" value="1"/>
</dbReference>
<sequence length="395" mass="40558">MLSLGLVATMSATTFINGVAFLIPALDRERGISLAEAGLLSAMPSVGMVFTLIAWGYLVDRFGERFVLTAGLGATSIAVFAAASVHGMAAEAGCLLVGGAAAASANTASGRLVTGWFPVQQRGLAMGIRQTAQPLGIAVAALVLPELGERDFNVALLFPAAACAISAAACAFGVRDPHRPTPSIADPQETANPYRRSAMLWRIHLVSALLMIPQTVVLTFMLVWLMRDHHWSVGSAGVLVSVSQLLGALGRVAVGRWSDRVGARMGPVRMIAVAAALCMLALALADRLDSALAIPLMVVGAVVTVLDNGLAFTAVAESAGRYWSGRAMGAQNTTQRLTAGATPPIFGEIIDVGGYPTAFAVCGAVAVLALPLIPVGPEKRQSAAAAPAAPGRDAG</sequence>
<organism evidence="7 8">
    <name type="scientific">Mycolicibacillus koreensis</name>
    <dbReference type="NCBI Taxonomy" id="1069220"/>
    <lineage>
        <taxon>Bacteria</taxon>
        <taxon>Bacillati</taxon>
        <taxon>Actinomycetota</taxon>
        <taxon>Actinomycetes</taxon>
        <taxon>Mycobacteriales</taxon>
        <taxon>Mycobacteriaceae</taxon>
        <taxon>Mycolicibacillus</taxon>
    </lineage>
</organism>
<evidence type="ECO:0000313" key="7">
    <source>
        <dbReference type="EMBL" id="OSC32958.1"/>
    </source>
</evidence>
<dbReference type="InterPro" id="IPR011701">
    <property type="entry name" value="MFS"/>
</dbReference>
<feature type="domain" description="Major facilitator superfamily (MFS) profile" evidence="6">
    <location>
        <begin position="1"/>
        <end position="381"/>
    </location>
</feature>
<dbReference type="SUPFAM" id="SSF103473">
    <property type="entry name" value="MFS general substrate transporter"/>
    <property type="match status" value="1"/>
</dbReference>
<feature type="transmembrane region" description="Helical" evidence="5">
    <location>
        <begin position="205"/>
        <end position="225"/>
    </location>
</feature>
<dbReference type="Proteomes" id="UP000193577">
    <property type="component" value="Unassembled WGS sequence"/>
</dbReference>
<evidence type="ECO:0000256" key="2">
    <source>
        <dbReference type="ARBA" id="ARBA00022692"/>
    </source>
</evidence>
<dbReference type="InterPro" id="IPR020846">
    <property type="entry name" value="MFS_dom"/>
</dbReference>
<evidence type="ECO:0000256" key="3">
    <source>
        <dbReference type="ARBA" id="ARBA00022989"/>
    </source>
</evidence>
<keyword evidence="3 5" id="KW-1133">Transmembrane helix</keyword>
<keyword evidence="4 5" id="KW-0472">Membrane</keyword>
<gene>
    <name evidence="7" type="ORF">B8W67_13370</name>
</gene>
<dbReference type="Pfam" id="PF07690">
    <property type="entry name" value="MFS_1"/>
    <property type="match status" value="1"/>
</dbReference>
<dbReference type="PANTHER" id="PTHR23527:SF1">
    <property type="entry name" value="BLL3282 PROTEIN"/>
    <property type="match status" value="1"/>
</dbReference>
<evidence type="ECO:0000313" key="8">
    <source>
        <dbReference type="Proteomes" id="UP000193577"/>
    </source>
</evidence>
<proteinExistence type="predicted"/>